<dbReference type="RefSeq" id="WP_146912260.1">
    <property type="nucleotide sequence ID" value="NZ_CP042344.1"/>
</dbReference>
<dbReference type="InterPro" id="IPR051912">
    <property type="entry name" value="Alkylbase_DNA_Glycosylase/TA"/>
</dbReference>
<protein>
    <submittedName>
        <fullName evidence="3">Uncharacterized protein</fullName>
    </submittedName>
</protein>
<dbReference type="Gene3D" id="1.10.340.30">
    <property type="entry name" value="Hypothetical protein, domain 2"/>
    <property type="match status" value="1"/>
</dbReference>
<evidence type="ECO:0000256" key="2">
    <source>
        <dbReference type="ARBA" id="ARBA00023204"/>
    </source>
</evidence>
<keyword evidence="1" id="KW-0227">DNA damage</keyword>
<proteinExistence type="predicted"/>
<evidence type="ECO:0000256" key="1">
    <source>
        <dbReference type="ARBA" id="ARBA00022763"/>
    </source>
</evidence>
<dbReference type="Proteomes" id="UP000321199">
    <property type="component" value="Chromosome"/>
</dbReference>
<evidence type="ECO:0000313" key="3">
    <source>
        <dbReference type="EMBL" id="QEA12665.1"/>
    </source>
</evidence>
<dbReference type="GO" id="GO:0043916">
    <property type="term" value="F:DNA-7-methylguanine glycosylase activity"/>
    <property type="evidence" value="ECO:0007669"/>
    <property type="project" value="TreeGrafter"/>
</dbReference>
<dbReference type="AlphaFoldDB" id="A0A5B8RWQ1"/>
<dbReference type="PANTHER" id="PTHR43003">
    <property type="entry name" value="DNA-3-METHYLADENINE GLYCOSYLASE"/>
    <property type="match status" value="1"/>
</dbReference>
<gene>
    <name evidence="3" type="ORF">FOZ74_06260</name>
</gene>
<name>A0A5B8RWQ1_9BURK</name>
<sequence length="84" mass="9030">MPAPARLNRQSLAAAQAHLRRACPVMDTLVARFGACTLADRKLTPFESLARAIIGQQLSARAADSIEERVRALVAFAATGDRRA</sequence>
<accession>A0A5B8RWQ1</accession>
<dbReference type="KEGG" id="cof:FOZ74_06260"/>
<keyword evidence="2" id="KW-0234">DNA repair</keyword>
<dbReference type="GO" id="GO:0006285">
    <property type="term" value="P:base-excision repair, AP site formation"/>
    <property type="evidence" value="ECO:0007669"/>
    <property type="project" value="TreeGrafter"/>
</dbReference>
<dbReference type="OrthoDB" id="9811249at2"/>
<keyword evidence="4" id="KW-1185">Reference proteome</keyword>
<organism evidence="3 4">
    <name type="scientific">Comamonas flocculans</name>
    <dbReference type="NCBI Taxonomy" id="2597701"/>
    <lineage>
        <taxon>Bacteria</taxon>
        <taxon>Pseudomonadati</taxon>
        <taxon>Pseudomonadota</taxon>
        <taxon>Betaproteobacteria</taxon>
        <taxon>Burkholderiales</taxon>
        <taxon>Comamonadaceae</taxon>
        <taxon>Comamonas</taxon>
    </lineage>
</organism>
<dbReference type="GO" id="GO:0006307">
    <property type="term" value="P:DNA alkylation repair"/>
    <property type="evidence" value="ECO:0007669"/>
    <property type="project" value="TreeGrafter"/>
</dbReference>
<dbReference type="GO" id="GO:0008725">
    <property type="term" value="F:DNA-3-methyladenine glycosylase activity"/>
    <property type="evidence" value="ECO:0007669"/>
    <property type="project" value="TreeGrafter"/>
</dbReference>
<reference evidence="3 4" key="1">
    <citation type="submission" date="2019-07" db="EMBL/GenBank/DDBJ databases">
        <title>Complete genome sequence of Comamonas sp. NLF 7-7 isolated from livestock.</title>
        <authorList>
            <person name="Kim D.H."/>
            <person name="Kim J.G."/>
        </authorList>
    </citation>
    <scope>NUCLEOTIDE SEQUENCE [LARGE SCALE GENOMIC DNA]</scope>
    <source>
        <strain evidence="3 4">NLF 7-7</strain>
    </source>
</reference>
<dbReference type="GO" id="GO:0032131">
    <property type="term" value="F:alkylated DNA binding"/>
    <property type="evidence" value="ECO:0007669"/>
    <property type="project" value="TreeGrafter"/>
</dbReference>
<evidence type="ECO:0000313" key="4">
    <source>
        <dbReference type="Proteomes" id="UP000321199"/>
    </source>
</evidence>
<dbReference type="EMBL" id="CP042344">
    <property type="protein sequence ID" value="QEA12665.1"/>
    <property type="molecule type" value="Genomic_DNA"/>
</dbReference>
<dbReference type="PANTHER" id="PTHR43003:SF5">
    <property type="entry name" value="DNA-3-METHYLADENINE GLYCOSYLASE"/>
    <property type="match status" value="1"/>
</dbReference>
<dbReference type="GO" id="GO:0032993">
    <property type="term" value="C:protein-DNA complex"/>
    <property type="evidence" value="ECO:0007669"/>
    <property type="project" value="TreeGrafter"/>
</dbReference>